<feature type="region of interest" description="Disordered" evidence="6">
    <location>
        <begin position="1"/>
        <end position="25"/>
    </location>
</feature>
<evidence type="ECO:0000256" key="2">
    <source>
        <dbReference type="ARBA" id="ARBA00022490"/>
    </source>
</evidence>
<dbReference type="FunFam" id="1.10.1000.11:FF:000003">
    <property type="entry name" value="Brefeldin A-inhibited guanine nucleotide-exchange protein 1"/>
    <property type="match status" value="1"/>
</dbReference>
<dbReference type="InterPro" id="IPR032629">
    <property type="entry name" value="DCB_dom"/>
</dbReference>
<feature type="compositionally biased region" description="Low complexity" evidence="6">
    <location>
        <begin position="707"/>
        <end position="716"/>
    </location>
</feature>
<feature type="compositionally biased region" description="Polar residues" evidence="6">
    <location>
        <begin position="727"/>
        <end position="738"/>
    </location>
</feature>
<feature type="domain" description="SEC7" evidence="7">
    <location>
        <begin position="748"/>
        <end position="936"/>
    </location>
</feature>
<gene>
    <name evidence="8" type="ORF">INT45_002275</name>
</gene>
<dbReference type="PANTHER" id="PTHR10663">
    <property type="entry name" value="GUANYL-NUCLEOTIDE EXCHANGE FACTOR"/>
    <property type="match status" value="1"/>
</dbReference>
<dbReference type="OrthoDB" id="18431at2759"/>
<keyword evidence="9" id="KW-1185">Reference proteome</keyword>
<evidence type="ECO:0000313" key="9">
    <source>
        <dbReference type="Proteomes" id="UP000646827"/>
    </source>
</evidence>
<dbReference type="InterPro" id="IPR015403">
    <property type="entry name" value="Mon2/Sec7/BIG1-like_HDS"/>
</dbReference>
<feature type="compositionally biased region" description="Low complexity" evidence="6">
    <location>
        <begin position="233"/>
        <end position="243"/>
    </location>
</feature>
<evidence type="ECO:0000259" key="7">
    <source>
        <dbReference type="PROSITE" id="PS50190"/>
    </source>
</evidence>
<feature type="compositionally biased region" description="Polar residues" evidence="6">
    <location>
        <begin position="222"/>
        <end position="232"/>
    </location>
</feature>
<dbReference type="CDD" id="cd00171">
    <property type="entry name" value="Sec7"/>
    <property type="match status" value="1"/>
</dbReference>
<organism evidence="8 9">
    <name type="scientific">Circinella minor</name>
    <dbReference type="NCBI Taxonomy" id="1195481"/>
    <lineage>
        <taxon>Eukaryota</taxon>
        <taxon>Fungi</taxon>
        <taxon>Fungi incertae sedis</taxon>
        <taxon>Mucoromycota</taxon>
        <taxon>Mucoromycotina</taxon>
        <taxon>Mucoromycetes</taxon>
        <taxon>Mucorales</taxon>
        <taxon>Lichtheimiaceae</taxon>
        <taxon>Circinella</taxon>
    </lineage>
</organism>
<dbReference type="PROSITE" id="PS50190">
    <property type="entry name" value="SEC7"/>
    <property type="match status" value="1"/>
</dbReference>
<dbReference type="GO" id="GO:0005085">
    <property type="term" value="F:guanyl-nucleotide exchange factor activity"/>
    <property type="evidence" value="ECO:0007669"/>
    <property type="project" value="InterPro"/>
</dbReference>
<evidence type="ECO:0000256" key="1">
    <source>
        <dbReference type="ARBA" id="ARBA00022448"/>
    </source>
</evidence>
<feature type="compositionally biased region" description="Polar residues" evidence="6">
    <location>
        <begin position="632"/>
        <end position="648"/>
    </location>
</feature>
<dbReference type="GO" id="GO:0032012">
    <property type="term" value="P:regulation of ARF protein signal transduction"/>
    <property type="evidence" value="ECO:0007669"/>
    <property type="project" value="InterPro"/>
</dbReference>
<accession>A0A8H7SDK4</accession>
<feature type="region of interest" description="Disordered" evidence="6">
    <location>
        <begin position="681"/>
        <end position="748"/>
    </location>
</feature>
<sequence length="1902" mass="213255">MASSPTASPHNLSSPTSTRTSMTSSQATSSAVFVLNALDKIANTKEGRKNKNLKEVVQNAQNMLKTGEDPPEGQTRSTVILSALQTAIDTRSANLMTIALDCLGKFITYNYLADIEDEATQSQVMERVVDSICDCFIGEETDEKVQLQIVKTLLDAVYSSNNPIHQSALLKAVRTTYNIFLLSRTSANQNIAQITLTQMVDHIFRRIKVNSLPVYTGTAASTTSLNDITSPRSNNNNSTTSTSALDKSPSSKSDNVSATTISKTNNEEEDTTFQQQIIVEASMARSEMDRKLPSGKANDNSEEFLNDTANVFQEEHVESNSTAIAVEKPLPQPPQPVDHGQQQESNNGTVESVKNVVSEKEDGDSTTETMAVNGTDGDATTSRGSFDDNDDVHPVTSAETETDLYIKDSILVFRALCKLSKKPISSEWGNDMRSYSMRSKLLSLHLILTILTSHMNVFTSPSVVFTASPADTTIHRVNPFIQEVKQYLCPSLGRNAFSVVPQVFDITLEILSKVVQSLRVFLKKEIEVFFREIFLRILEMRTASLQQKHSLLKIVLRICNDPQTLVDVYLNYDCDDTSLDNVYERLVNILSKITTTHSSPNNKDHHDTHSSSNSGQSHNKHSKSLMIPPPLTTDTVQSNDRQAANSAPLQESAIRFRSLECLVAVLRSLVSWYMNGSVSVSAGSKIDDDQSSGNTPRESEDIRQSSDRLTSLSNSSAARLSPGIDSTDLNGNGGESNTPSPPLDDPEQFENLKHRKRVLQEGIRMFNWKPKKGIQLLAHNGFFDLSDPQSVARFLLNTEGLSKTEIGEYMGEVDEVNVAVMHAFVDELDFSNMNFVDALRHLLQTFRLPGEGQKIDRFMLKFAERYIHFNPNTFANAETAYVLAYSVILLNTDLHSPRVKRRMTLDDFIKNNRGIDDGADIPSDLLETLYDEIQKNEIKLKDEVEAAQDAALFTGSGGGALNMMGLQNALVSAGIARDVRREAYQAATEEMGSKTEAVFRNMLASRRRAGENETITFYSASHIEHVRPMFEVAWTAFLAGISGPLQESDDLDTVQLCLEGFKTAIRIICLFHTVESEDVELQRGAFVTTLTKFTFLSNLNEMKPKNVEAIRTLLEVAAIDGNYLKSSWKEILSTVSQLERFQLITSGVDQGALPDFTTKRPPQQAAMAKNSVDISRRSSSFNYSRKPSRGNSQLSVTEEVASAGSSQSLVLAADKLFTATVNLNGNAIVDFVNALCETSWEEIVSSAHLEHPRMYSLQKLVEISYYNMNRIRMEWSNIWAILGEYFNKVACQSNFNVAFFALDSLRQLSMRFLEKEELPHFKFQKDFLMPFREVLANNPDVAIKDMVLRCLSQMILAKAQNIRSGWKTMLAVFATGARETSETIVQMTFDIVRSVTNERFNDIVANGTFPDYISCLTEFAKNKKFQKISLPALDMILDTIPRMLSIAEKNKTIEIIDAHGPGPQTVQSGDDFLVKFWFAVLFGFREVTMKSDDVEVRKRSLQYLFDTLKQYGSRYPAEFWSTISRQIVFPLFDDLKQNSVHHRNMSPEDLSVWVSTTMIEALRNVVDLYTFYFDNMKGMMRHVLGLFGICITQDNDTLARIGCECLEQYIETNVEKFDMECWDLVTETFDNLFQKTTANGLFDDTKDLVDKVKNMATIEGQSPNNFELPVQDGAAAAAMAGQAEVSEERQRGFQQVIVKCVLQLMLIQTVNELLGKDTVYCAFPAGHLMDLMECLGKSFHFAKHFNEDSDLRMALWRFGFMKQLPNLLKQETSSGGCYVSVLMRMYANLENISDRDERRDEIEKTLIPLCNEIFTLYTELDHETKPKNIAAWTPVVISILNGLAQLQDEDFLKHVPQFYLPAVELLGQEHMLPEIRGALRTLLLRVGRTYKITTNISTNSTQ</sequence>
<feature type="region of interest" description="Disordered" evidence="6">
    <location>
        <begin position="597"/>
        <end position="648"/>
    </location>
</feature>
<dbReference type="PANTHER" id="PTHR10663:SF375">
    <property type="entry name" value="LD29171P"/>
    <property type="match status" value="1"/>
</dbReference>
<feature type="compositionally biased region" description="Low complexity" evidence="6">
    <location>
        <begin position="13"/>
        <end position="25"/>
    </location>
</feature>
<feature type="compositionally biased region" description="Polar residues" evidence="6">
    <location>
        <begin position="340"/>
        <end position="349"/>
    </location>
</feature>
<feature type="region of interest" description="Disordered" evidence="6">
    <location>
        <begin position="327"/>
        <end position="394"/>
    </location>
</feature>
<dbReference type="Pfam" id="PF09324">
    <property type="entry name" value="Sec7-like_HDS"/>
    <property type="match status" value="1"/>
</dbReference>
<name>A0A8H7SDK4_9FUNG</name>
<dbReference type="EMBL" id="JAEPRB010000006">
    <property type="protein sequence ID" value="KAG2227590.1"/>
    <property type="molecule type" value="Genomic_DNA"/>
</dbReference>
<dbReference type="Pfam" id="PF12783">
    <property type="entry name" value="Sec7-like_HUS"/>
    <property type="match status" value="1"/>
</dbReference>
<reference evidence="8 9" key="1">
    <citation type="submission" date="2020-12" db="EMBL/GenBank/DDBJ databases">
        <title>Metabolic potential, ecology and presence of endohyphal bacteria is reflected in genomic diversity of Mucoromycotina.</title>
        <authorList>
            <person name="Muszewska A."/>
            <person name="Okrasinska A."/>
            <person name="Steczkiewicz K."/>
            <person name="Drgas O."/>
            <person name="Orlowska M."/>
            <person name="Perlinska-Lenart U."/>
            <person name="Aleksandrzak-Piekarczyk T."/>
            <person name="Szatraj K."/>
            <person name="Zielenkiewicz U."/>
            <person name="Pilsyk S."/>
            <person name="Malc E."/>
            <person name="Mieczkowski P."/>
            <person name="Kruszewska J.S."/>
            <person name="Biernat P."/>
            <person name="Pawlowska J."/>
        </authorList>
    </citation>
    <scope>NUCLEOTIDE SEQUENCE [LARGE SCALE GENOMIC DNA]</scope>
    <source>
        <strain evidence="8 9">CBS 142.35</strain>
    </source>
</reference>
<dbReference type="SUPFAM" id="SSF48425">
    <property type="entry name" value="Sec7 domain"/>
    <property type="match status" value="1"/>
</dbReference>
<dbReference type="GO" id="GO:0030663">
    <property type="term" value="C:COPI-coated vesicle membrane"/>
    <property type="evidence" value="ECO:0007669"/>
    <property type="project" value="UniProtKB-SubCell"/>
</dbReference>
<feature type="compositionally biased region" description="Polar residues" evidence="6">
    <location>
        <begin position="366"/>
        <end position="384"/>
    </location>
</feature>
<dbReference type="InterPro" id="IPR046455">
    <property type="entry name" value="Sec7/BIG1-like_C"/>
</dbReference>
<dbReference type="Pfam" id="PF16213">
    <property type="entry name" value="DCB"/>
    <property type="match status" value="1"/>
</dbReference>
<dbReference type="InterPro" id="IPR023394">
    <property type="entry name" value="Sec7_C_sf"/>
</dbReference>
<dbReference type="Gene3D" id="1.10.220.20">
    <property type="match status" value="1"/>
</dbReference>
<dbReference type="InterPro" id="IPR035999">
    <property type="entry name" value="Sec7_dom_sf"/>
</dbReference>
<evidence type="ECO:0000256" key="3">
    <source>
        <dbReference type="ARBA" id="ARBA00022927"/>
    </source>
</evidence>
<dbReference type="SUPFAM" id="SSF48371">
    <property type="entry name" value="ARM repeat"/>
    <property type="match status" value="2"/>
</dbReference>
<dbReference type="GO" id="GO:0015031">
    <property type="term" value="P:protein transport"/>
    <property type="evidence" value="ECO:0007669"/>
    <property type="project" value="UniProtKB-KW"/>
</dbReference>
<dbReference type="Pfam" id="PF01369">
    <property type="entry name" value="Sec7"/>
    <property type="match status" value="1"/>
</dbReference>
<comment type="caution">
    <text evidence="8">The sequence shown here is derived from an EMBL/GenBank/DDBJ whole genome shotgun (WGS) entry which is preliminary data.</text>
</comment>
<keyword evidence="2" id="KW-0963">Cytoplasm</keyword>
<keyword evidence="4" id="KW-0472">Membrane</keyword>
<dbReference type="Gene3D" id="1.10.1000.11">
    <property type="entry name" value="Arf Nucleotide-binding Site Opener,domain 2"/>
    <property type="match status" value="1"/>
</dbReference>
<dbReference type="InterPro" id="IPR032691">
    <property type="entry name" value="Mon2/Sec7/BIG1-like_HUS"/>
</dbReference>
<feature type="compositionally biased region" description="Basic and acidic residues" evidence="6">
    <location>
        <begin position="697"/>
        <end position="706"/>
    </location>
</feature>
<evidence type="ECO:0000256" key="5">
    <source>
        <dbReference type="ARBA" id="ARBA00060451"/>
    </source>
</evidence>
<keyword evidence="3" id="KW-0653">Protein transport</keyword>
<dbReference type="SMART" id="SM00222">
    <property type="entry name" value="Sec7"/>
    <property type="match status" value="1"/>
</dbReference>
<feature type="compositionally biased region" description="Polar residues" evidence="6">
    <location>
        <begin position="1"/>
        <end position="12"/>
    </location>
</feature>
<evidence type="ECO:0000256" key="6">
    <source>
        <dbReference type="SAM" id="MobiDB-lite"/>
    </source>
</evidence>
<feature type="compositionally biased region" description="Polar residues" evidence="6">
    <location>
        <begin position="244"/>
        <end position="264"/>
    </location>
</feature>
<keyword evidence="1" id="KW-0813">Transport</keyword>
<dbReference type="FunFam" id="1.10.220.20:FF:000002">
    <property type="entry name" value="Brefeldin A-inhibited guanine nucleotide-exchange protein 1"/>
    <property type="match status" value="1"/>
</dbReference>
<dbReference type="Proteomes" id="UP000646827">
    <property type="component" value="Unassembled WGS sequence"/>
</dbReference>
<dbReference type="InterPro" id="IPR000904">
    <property type="entry name" value="Sec7_dom"/>
</dbReference>
<dbReference type="InterPro" id="IPR016024">
    <property type="entry name" value="ARM-type_fold"/>
</dbReference>
<protein>
    <recommendedName>
        <fullName evidence="7">SEC7 domain-containing protein</fullName>
    </recommendedName>
</protein>
<feature type="region of interest" description="Disordered" evidence="6">
    <location>
        <begin position="222"/>
        <end position="274"/>
    </location>
</feature>
<evidence type="ECO:0000256" key="4">
    <source>
        <dbReference type="ARBA" id="ARBA00023136"/>
    </source>
</evidence>
<comment type="subcellular location">
    <subcellularLocation>
        <location evidence="5">Cytoplasmic vesicle</location>
        <location evidence="5">COPI-coated vesicle membrane</location>
    </subcellularLocation>
</comment>
<evidence type="ECO:0000313" key="8">
    <source>
        <dbReference type="EMBL" id="KAG2227590.1"/>
    </source>
</evidence>
<dbReference type="Pfam" id="PF20252">
    <property type="entry name" value="BIG2_C"/>
    <property type="match status" value="1"/>
</dbReference>
<proteinExistence type="predicted"/>